<evidence type="ECO:0000256" key="1">
    <source>
        <dbReference type="ARBA" id="ARBA00022857"/>
    </source>
</evidence>
<proteinExistence type="predicted"/>
<keyword evidence="1" id="KW-0521">NADP</keyword>
<dbReference type="Gene3D" id="3.90.180.10">
    <property type="entry name" value="Medium-chain alcohol dehydrogenases, catalytic domain"/>
    <property type="match status" value="1"/>
</dbReference>
<dbReference type="EMBL" id="JACIBT010000006">
    <property type="protein sequence ID" value="MBB3668037.1"/>
    <property type="molecule type" value="Genomic_DNA"/>
</dbReference>
<comment type="caution">
    <text evidence="4">The sequence shown here is derived from an EMBL/GenBank/DDBJ whole genome shotgun (WGS) entry which is preliminary data.</text>
</comment>
<dbReference type="Pfam" id="PF08240">
    <property type="entry name" value="ADH_N"/>
    <property type="match status" value="1"/>
</dbReference>
<dbReference type="SUPFAM" id="SSF50129">
    <property type="entry name" value="GroES-like"/>
    <property type="match status" value="1"/>
</dbReference>
<dbReference type="RefSeq" id="WP_183358459.1">
    <property type="nucleotide sequence ID" value="NZ_BAABKR010000016.1"/>
</dbReference>
<evidence type="ECO:0000256" key="2">
    <source>
        <dbReference type="ARBA" id="ARBA00023002"/>
    </source>
</evidence>
<accession>A0A7W5TSV8</accession>
<name>A0A7W5TSV8_9MICC</name>
<keyword evidence="5" id="KW-1185">Reference proteome</keyword>
<dbReference type="PANTHER" id="PTHR48106">
    <property type="entry name" value="QUINONE OXIDOREDUCTASE PIG3-RELATED"/>
    <property type="match status" value="1"/>
</dbReference>
<evidence type="ECO:0000259" key="3">
    <source>
        <dbReference type="SMART" id="SM00829"/>
    </source>
</evidence>
<dbReference type="InterPro" id="IPR011032">
    <property type="entry name" value="GroES-like_sf"/>
</dbReference>
<dbReference type="Pfam" id="PF00107">
    <property type="entry name" value="ADH_zinc_N"/>
    <property type="match status" value="1"/>
</dbReference>
<dbReference type="InterPro" id="IPR013154">
    <property type="entry name" value="ADH-like_N"/>
</dbReference>
<dbReference type="InterPro" id="IPR014189">
    <property type="entry name" value="Quinone_OxRdtase_PIG3"/>
</dbReference>
<reference evidence="4 5" key="1">
    <citation type="submission" date="2020-08" db="EMBL/GenBank/DDBJ databases">
        <title>Sequencing the genomes of 1000 actinobacteria strains.</title>
        <authorList>
            <person name="Klenk H.-P."/>
        </authorList>
    </citation>
    <scope>NUCLEOTIDE SEQUENCE [LARGE SCALE GENOMIC DNA]</scope>
    <source>
        <strain evidence="4 5">DSM 28238</strain>
    </source>
</reference>
<organism evidence="4 5">
    <name type="scientific">Garicola koreensis</name>
    <dbReference type="NCBI Taxonomy" id="1262554"/>
    <lineage>
        <taxon>Bacteria</taxon>
        <taxon>Bacillati</taxon>
        <taxon>Actinomycetota</taxon>
        <taxon>Actinomycetes</taxon>
        <taxon>Micrococcales</taxon>
        <taxon>Micrococcaceae</taxon>
        <taxon>Garicola</taxon>
    </lineage>
</organism>
<evidence type="ECO:0000313" key="5">
    <source>
        <dbReference type="Proteomes" id="UP000547528"/>
    </source>
</evidence>
<gene>
    <name evidence="4" type="ORF">FHX47_001666</name>
</gene>
<dbReference type="Proteomes" id="UP000547528">
    <property type="component" value="Unassembled WGS sequence"/>
</dbReference>
<sequence length="342" mass="35921">MNEANSTMNVINFVTPAGQQKPSKEEPADLVVAEASRPVPEPHQVLIRVAAAGINAADMHQRAGNYPPPPGASEVPGLEVSGTVEEIGSAAGAWDVGTPVCALLAGGGYSEYVAVDARHALPVPGPVSLIEAGGLVEVAATCWANLYMQAETRPGDWVLVHGGTGGIGQFAIQLLKATGALPVVTVGSDEKAALASQLGAHSVINYRREDFVERVKEITDGHGVDVILDVVGAAYLEQNVKALAQGGRMVTIGTQGGAKGTLPFMHLMAKRAWVTGTFLRSRTADEKAEVVQQVHQYVWPLIEDGRIEVAVERAFGFHQAEAAYAFFSSAERTGKIVLTPGS</sequence>
<dbReference type="InterPro" id="IPR013149">
    <property type="entry name" value="ADH-like_C"/>
</dbReference>
<feature type="domain" description="Enoyl reductase (ER)" evidence="3">
    <location>
        <begin position="25"/>
        <end position="338"/>
    </location>
</feature>
<dbReference type="InterPro" id="IPR020843">
    <property type="entry name" value="ER"/>
</dbReference>
<protein>
    <submittedName>
        <fullName evidence="4">Putative PIG3 family NAD(P)H quinone oxidoreductase</fullName>
    </submittedName>
</protein>
<dbReference type="SUPFAM" id="SSF51735">
    <property type="entry name" value="NAD(P)-binding Rossmann-fold domains"/>
    <property type="match status" value="1"/>
</dbReference>
<dbReference type="Gene3D" id="3.40.50.720">
    <property type="entry name" value="NAD(P)-binding Rossmann-like Domain"/>
    <property type="match status" value="1"/>
</dbReference>
<dbReference type="GO" id="GO:0016651">
    <property type="term" value="F:oxidoreductase activity, acting on NAD(P)H"/>
    <property type="evidence" value="ECO:0007669"/>
    <property type="project" value="TreeGrafter"/>
</dbReference>
<evidence type="ECO:0000313" key="4">
    <source>
        <dbReference type="EMBL" id="MBB3668037.1"/>
    </source>
</evidence>
<dbReference type="CDD" id="cd05276">
    <property type="entry name" value="p53_inducible_oxidoreductase"/>
    <property type="match status" value="1"/>
</dbReference>
<dbReference type="NCBIfam" id="TIGR02824">
    <property type="entry name" value="quinone_pig3"/>
    <property type="match status" value="1"/>
</dbReference>
<keyword evidence="2" id="KW-0560">Oxidoreductase</keyword>
<dbReference type="AlphaFoldDB" id="A0A7W5TSV8"/>
<dbReference type="InterPro" id="IPR036291">
    <property type="entry name" value="NAD(P)-bd_dom_sf"/>
</dbReference>
<dbReference type="GO" id="GO:0070402">
    <property type="term" value="F:NADPH binding"/>
    <property type="evidence" value="ECO:0007669"/>
    <property type="project" value="TreeGrafter"/>
</dbReference>
<dbReference type="SMART" id="SM00829">
    <property type="entry name" value="PKS_ER"/>
    <property type="match status" value="1"/>
</dbReference>
<dbReference type="PANTHER" id="PTHR48106:SF8">
    <property type="entry name" value="OS02G0805600 PROTEIN"/>
    <property type="match status" value="1"/>
</dbReference>